<accession>A0ABV8ISA2</accession>
<protein>
    <submittedName>
        <fullName evidence="1">Uncharacterized protein</fullName>
    </submittedName>
</protein>
<keyword evidence="2" id="KW-1185">Reference proteome</keyword>
<dbReference type="EMBL" id="JBHSBL010000013">
    <property type="protein sequence ID" value="MFC4065862.1"/>
    <property type="molecule type" value="Genomic_DNA"/>
</dbReference>
<dbReference type="RefSeq" id="WP_378066847.1">
    <property type="nucleotide sequence ID" value="NZ_JBHSBL010000013.1"/>
</dbReference>
<comment type="caution">
    <text evidence="1">The sequence shown here is derived from an EMBL/GenBank/DDBJ whole genome shotgun (WGS) entry which is preliminary data.</text>
</comment>
<gene>
    <name evidence="1" type="ORF">ACFO0C_13050</name>
</gene>
<reference evidence="2" key="1">
    <citation type="journal article" date="2019" name="Int. J. Syst. Evol. Microbiol.">
        <title>The Global Catalogue of Microorganisms (GCM) 10K type strain sequencing project: providing services to taxonomists for standard genome sequencing and annotation.</title>
        <authorList>
            <consortium name="The Broad Institute Genomics Platform"/>
            <consortium name="The Broad Institute Genome Sequencing Center for Infectious Disease"/>
            <person name="Wu L."/>
            <person name="Ma J."/>
        </authorList>
    </citation>
    <scope>NUCLEOTIDE SEQUENCE [LARGE SCALE GENOMIC DNA]</scope>
    <source>
        <strain evidence="2">TBRC 5832</strain>
    </source>
</reference>
<proteinExistence type="predicted"/>
<sequence length="188" mass="20369">MPRTLDVTLNARLRPMDRGDRYEDPLVEAFEEADIDCEPTGGGSLLSSDHEPTLCDFSVEVDCDADTAVSIAVAALEEAGAPKGSRLQVDEGDTLGFGVTEGVAVYLNGTDLPPEVYAEGDVNVLVEELRSHLGQEGHLQSWWQGSRETALYFYGPSARRIQDLAGEVLPRFPLAGRCRVVPLPLTLP</sequence>
<dbReference type="Proteomes" id="UP001595867">
    <property type="component" value="Unassembled WGS sequence"/>
</dbReference>
<evidence type="ECO:0000313" key="2">
    <source>
        <dbReference type="Proteomes" id="UP001595867"/>
    </source>
</evidence>
<evidence type="ECO:0000313" key="1">
    <source>
        <dbReference type="EMBL" id="MFC4065862.1"/>
    </source>
</evidence>
<name>A0ABV8ISA2_9ACTN</name>
<organism evidence="1 2">
    <name type="scientific">Actinoplanes subglobosus</name>
    <dbReference type="NCBI Taxonomy" id="1547892"/>
    <lineage>
        <taxon>Bacteria</taxon>
        <taxon>Bacillati</taxon>
        <taxon>Actinomycetota</taxon>
        <taxon>Actinomycetes</taxon>
        <taxon>Micromonosporales</taxon>
        <taxon>Micromonosporaceae</taxon>
        <taxon>Actinoplanes</taxon>
    </lineage>
</organism>